<keyword evidence="4" id="KW-1185">Reference proteome</keyword>
<dbReference type="PANTHER" id="PTHR48081:SF8">
    <property type="entry name" value="ALPHA_BETA HYDROLASE FOLD-3 DOMAIN-CONTAINING PROTEIN-RELATED"/>
    <property type="match status" value="1"/>
</dbReference>
<comment type="caution">
    <text evidence="3">The sequence shown here is derived from an EMBL/GenBank/DDBJ whole genome shotgun (WGS) entry which is preliminary data.</text>
</comment>
<feature type="domain" description="Alpha/beta hydrolase fold-3" evidence="2">
    <location>
        <begin position="59"/>
        <end position="256"/>
    </location>
</feature>
<sequence length="287" mass="30099">MARFTPRGLIGRRTLPAVRALTALQVRRTTPGVETVALASGAGVRLHRPPGVTESAPALLWIHGGGYVIGRAAQDDGLCRRFSRELGVTVAAVDYRLAPEHPYPAALEDCYAALTWLAEQPGVDAARVAIGGASAGGGLTAALALLARDRGGPAPALQLLVYPMLDDRSADLRGHPGYRLWGPRSNRFGWASYLGGADPSVAVPARRTDLAGVAPAWLGVGTLDLFHDEDLTYAERLRAAGVPCQVQTVSGAFHGFDLLAPGRPVSQAFFADQCAFLRTGLAPAGAH</sequence>
<evidence type="ECO:0000313" key="4">
    <source>
        <dbReference type="Proteomes" id="UP001519535"/>
    </source>
</evidence>
<proteinExistence type="predicted"/>
<protein>
    <submittedName>
        <fullName evidence="3">Alpha/beta hydrolase</fullName>
    </submittedName>
</protein>
<dbReference type="Proteomes" id="UP001519535">
    <property type="component" value="Unassembled WGS sequence"/>
</dbReference>
<reference evidence="3 4" key="1">
    <citation type="submission" date="2021-05" db="EMBL/GenBank/DDBJ databases">
        <title>Mycobacterium acidophilum sp. nov., an extremely acid-tolerant member of the genus Mycobacterium.</title>
        <authorList>
            <person name="Xia J."/>
        </authorList>
    </citation>
    <scope>NUCLEOTIDE SEQUENCE [LARGE SCALE GENOMIC DNA]</scope>
    <source>
        <strain evidence="3 4">M1</strain>
    </source>
</reference>
<dbReference type="SUPFAM" id="SSF53474">
    <property type="entry name" value="alpha/beta-Hydrolases"/>
    <property type="match status" value="1"/>
</dbReference>
<dbReference type="RefSeq" id="WP_214092162.1">
    <property type="nucleotide sequence ID" value="NZ_JAHCLR010000008.1"/>
</dbReference>
<dbReference type="InterPro" id="IPR029058">
    <property type="entry name" value="AB_hydrolase_fold"/>
</dbReference>
<dbReference type="PANTHER" id="PTHR48081">
    <property type="entry name" value="AB HYDROLASE SUPERFAMILY PROTEIN C4A8.06C"/>
    <property type="match status" value="1"/>
</dbReference>
<dbReference type="GO" id="GO:0016787">
    <property type="term" value="F:hydrolase activity"/>
    <property type="evidence" value="ECO:0007669"/>
    <property type="project" value="UniProtKB-KW"/>
</dbReference>
<organism evidence="3 4">
    <name type="scientific">Mycolicibacter acidiphilus</name>
    <dbReference type="NCBI Taxonomy" id="2835306"/>
    <lineage>
        <taxon>Bacteria</taxon>
        <taxon>Bacillati</taxon>
        <taxon>Actinomycetota</taxon>
        <taxon>Actinomycetes</taxon>
        <taxon>Mycobacteriales</taxon>
        <taxon>Mycobacteriaceae</taxon>
        <taxon>Mycolicibacter</taxon>
    </lineage>
</organism>
<dbReference type="EMBL" id="JAHCLR010000008">
    <property type="protein sequence ID" value="MBS9533278.1"/>
    <property type="molecule type" value="Genomic_DNA"/>
</dbReference>
<dbReference type="Pfam" id="PF07859">
    <property type="entry name" value="Abhydrolase_3"/>
    <property type="match status" value="1"/>
</dbReference>
<keyword evidence="1 3" id="KW-0378">Hydrolase</keyword>
<accession>A0ABS5RG59</accession>
<evidence type="ECO:0000313" key="3">
    <source>
        <dbReference type="EMBL" id="MBS9533278.1"/>
    </source>
</evidence>
<dbReference type="InterPro" id="IPR050300">
    <property type="entry name" value="GDXG_lipolytic_enzyme"/>
</dbReference>
<dbReference type="InterPro" id="IPR013094">
    <property type="entry name" value="AB_hydrolase_3"/>
</dbReference>
<dbReference type="Gene3D" id="3.40.50.1820">
    <property type="entry name" value="alpha/beta hydrolase"/>
    <property type="match status" value="1"/>
</dbReference>
<evidence type="ECO:0000256" key="1">
    <source>
        <dbReference type="ARBA" id="ARBA00022801"/>
    </source>
</evidence>
<name>A0ABS5RG59_9MYCO</name>
<evidence type="ECO:0000259" key="2">
    <source>
        <dbReference type="Pfam" id="PF07859"/>
    </source>
</evidence>
<gene>
    <name evidence="3" type="ORF">KIH27_06695</name>
</gene>